<sequence>MGNLLSRAQAQVPPPAPKVAFEALETPRRRNLQHRHEFCSSGPDKYKARKHQRQIATSFSANKSRAGFLDLPAELRNFVYSRILICDGYVRLMPREPTRVPALVLLQTCKQIHDEAASIFYAANSFYVHVEKFVGIMAQQAIEYPEFSKLYGSFWGQETAKGGVFFPAPRYHVYLTRLTIDAQVYLKFHKPDYAENSGYAYAAKPKVPVQQHLDIHRTGQELNKLFFSFYEKVRDLWEEKERRWEGKMVSCQDGWCSTAFNFTMTFSEEENEEVASKGVWRRWALSQ</sequence>
<dbReference type="PANTHER" id="PTHR42085:SF1">
    <property type="entry name" value="F-BOX DOMAIN-CONTAINING PROTEIN"/>
    <property type="match status" value="1"/>
</dbReference>
<dbReference type="InterPro" id="IPR038883">
    <property type="entry name" value="AN11006-like"/>
</dbReference>
<dbReference type="Proteomes" id="UP000800200">
    <property type="component" value="Unassembled WGS sequence"/>
</dbReference>
<evidence type="ECO:0000313" key="2">
    <source>
        <dbReference type="Proteomes" id="UP000800200"/>
    </source>
</evidence>
<evidence type="ECO:0008006" key="3">
    <source>
        <dbReference type="Google" id="ProtNLM"/>
    </source>
</evidence>
<name>A0A6A6ECM5_9PEZI</name>
<protein>
    <recommendedName>
        <fullName evidence="3">F-box domain-containing protein</fullName>
    </recommendedName>
</protein>
<reference evidence="1" key="1">
    <citation type="journal article" date="2020" name="Stud. Mycol.">
        <title>101 Dothideomycetes genomes: a test case for predicting lifestyles and emergence of pathogens.</title>
        <authorList>
            <person name="Haridas S."/>
            <person name="Albert R."/>
            <person name="Binder M."/>
            <person name="Bloem J."/>
            <person name="Labutti K."/>
            <person name="Salamov A."/>
            <person name="Andreopoulos B."/>
            <person name="Baker S."/>
            <person name="Barry K."/>
            <person name="Bills G."/>
            <person name="Bluhm B."/>
            <person name="Cannon C."/>
            <person name="Castanera R."/>
            <person name="Culley D."/>
            <person name="Daum C."/>
            <person name="Ezra D."/>
            <person name="Gonzalez J."/>
            <person name="Henrissat B."/>
            <person name="Kuo A."/>
            <person name="Liang C."/>
            <person name="Lipzen A."/>
            <person name="Lutzoni F."/>
            <person name="Magnuson J."/>
            <person name="Mondo S."/>
            <person name="Nolan M."/>
            <person name="Ohm R."/>
            <person name="Pangilinan J."/>
            <person name="Park H.-J."/>
            <person name="Ramirez L."/>
            <person name="Alfaro M."/>
            <person name="Sun H."/>
            <person name="Tritt A."/>
            <person name="Yoshinaga Y."/>
            <person name="Zwiers L.-H."/>
            <person name="Turgeon B."/>
            <person name="Goodwin S."/>
            <person name="Spatafora J."/>
            <person name="Crous P."/>
            <person name="Grigoriev I."/>
        </authorList>
    </citation>
    <scope>NUCLEOTIDE SEQUENCE</scope>
    <source>
        <strain evidence="1">CBS 207.26</strain>
    </source>
</reference>
<evidence type="ECO:0000313" key="1">
    <source>
        <dbReference type="EMBL" id="KAF2188319.1"/>
    </source>
</evidence>
<dbReference type="OrthoDB" id="62952at2759"/>
<proteinExistence type="predicted"/>
<accession>A0A6A6ECM5</accession>
<dbReference type="PANTHER" id="PTHR42085">
    <property type="entry name" value="F-BOX DOMAIN-CONTAINING PROTEIN"/>
    <property type="match status" value="1"/>
</dbReference>
<dbReference type="EMBL" id="ML994624">
    <property type="protein sequence ID" value="KAF2188319.1"/>
    <property type="molecule type" value="Genomic_DNA"/>
</dbReference>
<gene>
    <name evidence="1" type="ORF">K469DRAFT_93792</name>
</gene>
<keyword evidence="2" id="KW-1185">Reference proteome</keyword>
<dbReference type="AlphaFoldDB" id="A0A6A6ECM5"/>
<organism evidence="1 2">
    <name type="scientific">Zopfia rhizophila CBS 207.26</name>
    <dbReference type="NCBI Taxonomy" id="1314779"/>
    <lineage>
        <taxon>Eukaryota</taxon>
        <taxon>Fungi</taxon>
        <taxon>Dikarya</taxon>
        <taxon>Ascomycota</taxon>
        <taxon>Pezizomycotina</taxon>
        <taxon>Dothideomycetes</taxon>
        <taxon>Dothideomycetes incertae sedis</taxon>
        <taxon>Zopfiaceae</taxon>
        <taxon>Zopfia</taxon>
    </lineage>
</organism>